<sequence>MRSCDLLKGLEESLAFSKLCCGLCVVRQRVRGRSQQAVACSALLLRPHFGVEHQLLEPWSGALSGAKSVFDPLPAILRRMEAWPTFTGGYERCPWPGSAHSGAAEAGSPDQSPLRPGLKLGRGRSAPPAGSSESAAHAGRNRRRSKDAHEQGQLCSELFWAWNTPCRHRRKDRNTSIQS</sequence>
<proteinExistence type="predicted"/>
<evidence type="ECO:0000313" key="2">
    <source>
        <dbReference type="Proteomes" id="UP001162501"/>
    </source>
</evidence>
<protein>
    <submittedName>
        <fullName evidence="1">Uncharacterized protein</fullName>
    </submittedName>
</protein>
<dbReference type="Proteomes" id="UP001162501">
    <property type="component" value="Chromosome 7"/>
</dbReference>
<accession>A0AC60A2T3</accession>
<evidence type="ECO:0000313" key="1">
    <source>
        <dbReference type="EMBL" id="CAN0549564.1"/>
    </source>
</evidence>
<organism evidence="1 2">
    <name type="scientific">Rangifer tarandus platyrhynchus</name>
    <name type="common">Svalbard reindeer</name>
    <dbReference type="NCBI Taxonomy" id="3082113"/>
    <lineage>
        <taxon>Eukaryota</taxon>
        <taxon>Metazoa</taxon>
        <taxon>Chordata</taxon>
        <taxon>Craniata</taxon>
        <taxon>Vertebrata</taxon>
        <taxon>Euteleostomi</taxon>
        <taxon>Mammalia</taxon>
        <taxon>Eutheria</taxon>
        <taxon>Laurasiatheria</taxon>
        <taxon>Artiodactyla</taxon>
        <taxon>Ruminantia</taxon>
        <taxon>Pecora</taxon>
        <taxon>Cervidae</taxon>
        <taxon>Odocoileinae</taxon>
        <taxon>Rangifer</taxon>
    </lineage>
</organism>
<gene>
    <name evidence="1" type="ORF">MRATA1EN22A_LOCUS25986</name>
</gene>
<reference evidence="1" key="1">
    <citation type="submission" date="2023-05" db="EMBL/GenBank/DDBJ databases">
        <authorList>
            <consortium name="ELIXIR-Norway"/>
        </authorList>
    </citation>
    <scope>NUCLEOTIDE SEQUENCE</scope>
</reference>
<reference evidence="1" key="2">
    <citation type="submission" date="2025-03" db="EMBL/GenBank/DDBJ databases">
        <authorList>
            <consortium name="ELIXIR-Norway"/>
            <consortium name="Elixir Norway"/>
        </authorList>
    </citation>
    <scope>NUCLEOTIDE SEQUENCE</scope>
</reference>
<dbReference type="EMBL" id="OX596091">
    <property type="protein sequence ID" value="CAN0549564.1"/>
    <property type="molecule type" value="Genomic_DNA"/>
</dbReference>
<name>A0AC60A2T3_RANTA</name>